<evidence type="ECO:0008006" key="4">
    <source>
        <dbReference type="Google" id="ProtNLM"/>
    </source>
</evidence>
<dbReference type="PANTHER" id="PTHR44067">
    <property type="entry name" value="S-ADENOSYL-L-METHIONINE-DEPENDENT METHYLTRANSFERASE SUPERFAMILY PROTEIN-RELATED"/>
    <property type="match status" value="1"/>
</dbReference>
<evidence type="ECO:0000313" key="2">
    <source>
        <dbReference type="EMBL" id="KAF3444903.1"/>
    </source>
</evidence>
<feature type="transmembrane region" description="Helical" evidence="1">
    <location>
        <begin position="12"/>
        <end position="36"/>
    </location>
</feature>
<dbReference type="PANTHER" id="PTHR44067:SF12">
    <property type="entry name" value="METHYLTRANSFERASE TYPE 11 DOMAIN-CONTAINING PROTEIN"/>
    <property type="match status" value="1"/>
</dbReference>
<gene>
    <name evidence="2" type="ORF">FNV43_RR14596</name>
</gene>
<dbReference type="InterPro" id="IPR029063">
    <property type="entry name" value="SAM-dependent_MTases_sf"/>
</dbReference>
<keyword evidence="1" id="KW-0472">Membrane</keyword>
<keyword evidence="3" id="KW-1185">Reference proteome</keyword>
<dbReference type="EMBL" id="VOIH02000006">
    <property type="protein sequence ID" value="KAF3444903.1"/>
    <property type="molecule type" value="Genomic_DNA"/>
</dbReference>
<accession>A0A8K0H3D7</accession>
<dbReference type="OrthoDB" id="2013003at2759"/>
<dbReference type="InterPro" id="IPR053223">
    <property type="entry name" value="Prob_Methyltransferase"/>
</dbReference>
<keyword evidence="1" id="KW-0812">Transmembrane</keyword>
<evidence type="ECO:0000256" key="1">
    <source>
        <dbReference type="SAM" id="Phobius"/>
    </source>
</evidence>
<organism evidence="2 3">
    <name type="scientific">Rhamnella rubrinervis</name>
    <dbReference type="NCBI Taxonomy" id="2594499"/>
    <lineage>
        <taxon>Eukaryota</taxon>
        <taxon>Viridiplantae</taxon>
        <taxon>Streptophyta</taxon>
        <taxon>Embryophyta</taxon>
        <taxon>Tracheophyta</taxon>
        <taxon>Spermatophyta</taxon>
        <taxon>Magnoliopsida</taxon>
        <taxon>eudicotyledons</taxon>
        <taxon>Gunneridae</taxon>
        <taxon>Pentapetalae</taxon>
        <taxon>rosids</taxon>
        <taxon>fabids</taxon>
        <taxon>Rosales</taxon>
        <taxon>Rhamnaceae</taxon>
        <taxon>rhamnoid group</taxon>
        <taxon>Rhamneae</taxon>
        <taxon>Rhamnella</taxon>
    </lineage>
</organism>
<evidence type="ECO:0000313" key="3">
    <source>
        <dbReference type="Proteomes" id="UP000796880"/>
    </source>
</evidence>
<comment type="caution">
    <text evidence="2">The sequence shown here is derived from an EMBL/GenBank/DDBJ whole genome shotgun (WGS) entry which is preliminary data.</text>
</comment>
<protein>
    <recommendedName>
        <fullName evidence="4">S-adenosyl-L-methionine-dependent methyltransferase</fullName>
    </recommendedName>
</protein>
<dbReference type="SUPFAM" id="SSF53335">
    <property type="entry name" value="S-adenosyl-L-methionine-dependent methyltransferases"/>
    <property type="match status" value="1"/>
</dbReference>
<keyword evidence="1" id="KW-1133">Transmembrane helix</keyword>
<dbReference type="AlphaFoldDB" id="A0A8K0H3D7"/>
<name>A0A8K0H3D7_9ROSA</name>
<proteinExistence type="predicted"/>
<reference evidence="2" key="1">
    <citation type="submission" date="2020-03" db="EMBL/GenBank/DDBJ databases">
        <title>A high-quality chromosome-level genome assembly of a woody plant with both climbing and erect habits, Rhamnella rubrinervis.</title>
        <authorList>
            <person name="Lu Z."/>
            <person name="Yang Y."/>
            <person name="Zhu X."/>
            <person name="Sun Y."/>
        </authorList>
    </citation>
    <scope>NUCLEOTIDE SEQUENCE</scope>
    <source>
        <strain evidence="2">BYM</strain>
        <tissue evidence="2">Leaf</tissue>
    </source>
</reference>
<dbReference type="Proteomes" id="UP000796880">
    <property type="component" value="Unassembled WGS sequence"/>
</dbReference>
<sequence length="476" mass="53943">MEKESTSKPVKCLRSGLLPWMLCAIVLTSLLTITIFGSNISYPKSIFAAADILHGRTVVLPHSLHSHISHLQTQMGLLLQQVHNETSASKSLVRFSDQLLQIALSFDKLSNSLSDLYGNIPPTERNEMTSNVDEDFSESEIDEAEDHEEESVRWKVFNSGELRTYTSPKPNRLIGKKNFLGLEAVNPSIGLACANMASNVDRYMSYKIHGMCPDDGDLVQKLITNGCDPLPRRRCFTKAPPHYTAPLSINSSLWAQPSDANILWRQYKCKNYSCLVSNGTVDRRGFIKCTDCFNLSKKWWDIKKNQSVSAEFTIDEVLSLKPEEIRIGLDFSPTTGTFAAIMRENNVTIASATLNLGAPFNEVISLRGLLPLYISVGSRLPFFDNTLDIVHSTLFLDGWIGMELLQFVLFDWDRVLRPKGLLWIDRFFCVKEDMELYLNEFKRLGYRQLLWRIVPKVDKLGDELFFSAVLEKPIRG</sequence>